<dbReference type="GO" id="GO:0046872">
    <property type="term" value="F:metal ion binding"/>
    <property type="evidence" value="ECO:0007669"/>
    <property type="project" value="UniProtKB-KW"/>
</dbReference>
<dbReference type="Pfam" id="PF14537">
    <property type="entry name" value="Cytochrom_c3_2"/>
    <property type="match status" value="1"/>
</dbReference>
<dbReference type="InterPro" id="IPR026371">
    <property type="entry name" value="PGF_CTERM"/>
</dbReference>
<dbReference type="InterPro" id="IPR012286">
    <property type="entry name" value="Tetrahaem_cytochrome"/>
</dbReference>
<accession>A0A1F2P9D0</accession>
<keyword evidence="4" id="KW-0479">Metal-binding</keyword>
<keyword evidence="2" id="KW-0813">Transport</keyword>
<keyword evidence="11" id="KW-1185">Reference proteome</keyword>
<dbReference type="Proteomes" id="UP000186940">
    <property type="component" value="Unassembled WGS sequence"/>
</dbReference>
<proteinExistence type="predicted"/>
<keyword evidence="3" id="KW-0349">Heme</keyword>
<evidence type="ECO:0000256" key="3">
    <source>
        <dbReference type="ARBA" id="ARBA00022617"/>
    </source>
</evidence>
<protein>
    <submittedName>
        <fullName evidence="10">Uncharacterized protein</fullName>
    </submittedName>
</protein>
<comment type="caution">
    <text evidence="10">The sequence shown here is derived from an EMBL/GenBank/DDBJ whole genome shotgun (WGS) entry which is preliminary data.</text>
</comment>
<name>A0A1F2P9D0_9EURY</name>
<feature type="domain" description="PGF-CTERM archaeal protein-sorting signal" evidence="9">
    <location>
        <begin position="337"/>
        <end position="359"/>
    </location>
</feature>
<dbReference type="Gene3D" id="1.10.1130.10">
    <property type="entry name" value="Flavocytochrome C3, Chain A"/>
    <property type="match status" value="1"/>
</dbReference>
<reference evidence="10" key="1">
    <citation type="submission" date="2016-05" db="EMBL/GenBank/DDBJ databases">
        <title>Microbial consortia oxidize butane by reversing methanogenesis.</title>
        <authorList>
            <person name="Laso-Perez R."/>
            <person name="Richter M."/>
            <person name="Wegener G."/>
            <person name="Musat F."/>
        </authorList>
    </citation>
    <scope>NUCLEOTIDE SEQUENCE [LARGE SCALE GENOMIC DNA]</scope>
    <source>
        <strain evidence="10">BOX2</strain>
    </source>
</reference>
<dbReference type="InterPro" id="IPR036280">
    <property type="entry name" value="Multihaem_cyt_sf"/>
</dbReference>
<feature type="domain" description="Tetrahaem cytochrome" evidence="8">
    <location>
        <begin position="136"/>
        <end position="220"/>
    </location>
</feature>
<comment type="subcellular location">
    <subcellularLocation>
        <location evidence="1">Cell envelope</location>
    </subcellularLocation>
</comment>
<evidence type="ECO:0000256" key="7">
    <source>
        <dbReference type="ARBA" id="ARBA00023004"/>
    </source>
</evidence>
<dbReference type="EMBL" id="LYOS01000003">
    <property type="protein sequence ID" value="OFV67635.1"/>
    <property type="molecule type" value="Genomic_DNA"/>
</dbReference>
<keyword evidence="6" id="KW-0249">Electron transport</keyword>
<organism evidence="10 11">
    <name type="scientific">Candidatus Syntropharchaeum caldarium</name>
    <dbReference type="NCBI Taxonomy" id="1838285"/>
    <lineage>
        <taxon>Archaea</taxon>
        <taxon>Methanobacteriati</taxon>
        <taxon>Methanobacteriota</taxon>
        <taxon>Stenosarchaea group</taxon>
        <taxon>Methanomicrobia</taxon>
        <taxon>Methanosarcinales</taxon>
        <taxon>ANME-2 cluster</taxon>
        <taxon>Candidatus Syntropharchaeum</taxon>
    </lineage>
</organism>
<dbReference type="STRING" id="1838285.SCAL_001010"/>
<dbReference type="AlphaFoldDB" id="A0A1F2P9D0"/>
<evidence type="ECO:0000256" key="4">
    <source>
        <dbReference type="ARBA" id="ARBA00022723"/>
    </source>
</evidence>
<evidence type="ECO:0000259" key="9">
    <source>
        <dbReference type="Pfam" id="PF18204"/>
    </source>
</evidence>
<evidence type="ECO:0000256" key="2">
    <source>
        <dbReference type="ARBA" id="ARBA00022448"/>
    </source>
</evidence>
<dbReference type="Pfam" id="PF18204">
    <property type="entry name" value="PGF-CTERM"/>
    <property type="match status" value="1"/>
</dbReference>
<keyword evidence="7" id="KW-0408">Iron</keyword>
<evidence type="ECO:0000256" key="5">
    <source>
        <dbReference type="ARBA" id="ARBA00022729"/>
    </source>
</evidence>
<evidence type="ECO:0000259" key="8">
    <source>
        <dbReference type="Pfam" id="PF14537"/>
    </source>
</evidence>
<sequence length="359" mass="39289">MIKIGKMSVIFMAVIFSIWAVNSVMADETQDFGGCEGCHPEIAANFTTSLHYTGAGMKGECEKYAAKHFGIDMDEYYAEWNCSKCHATTCEKCHEGGHNAEITIDTCDQCHFKKQTATFIGDMPLHKSKGPHADIHYEKGLICIDCHTATELHGDGNVYTSQLEAVTTTCEDCHVSPGKTVKDMPVTQYDSNIEAHSRHEGKLDCIACHSGWMVTCENCHLDTRKGTTFDSTQFYLGVAADGKVTTFVKMTAMNESNATHTGYGEWFAHTVTAEAKDCAFCHENKEVLCEGCEGEILGQGGSFIPQETIDRIYGISTMPAETETEVPATATPEETSTPGFEIAFGIVALAIATYLGKWR</sequence>
<gene>
    <name evidence="10" type="ORF">SCAL_001010</name>
</gene>
<evidence type="ECO:0000313" key="11">
    <source>
        <dbReference type="Proteomes" id="UP000186940"/>
    </source>
</evidence>
<keyword evidence="5" id="KW-0732">Signal</keyword>
<evidence type="ECO:0000313" key="10">
    <source>
        <dbReference type="EMBL" id="OFV67635.1"/>
    </source>
</evidence>
<dbReference type="SUPFAM" id="SSF48695">
    <property type="entry name" value="Multiheme cytochromes"/>
    <property type="match status" value="1"/>
</dbReference>
<evidence type="ECO:0000256" key="1">
    <source>
        <dbReference type="ARBA" id="ARBA00004196"/>
    </source>
</evidence>
<evidence type="ECO:0000256" key="6">
    <source>
        <dbReference type="ARBA" id="ARBA00022982"/>
    </source>
</evidence>